<dbReference type="OrthoDB" id="407658at2759"/>
<dbReference type="PROSITE" id="PS50833">
    <property type="entry name" value="BRIX"/>
    <property type="match status" value="1"/>
</dbReference>
<gene>
    <name evidence="6" type="primary">RPF2</name>
    <name evidence="6" type="ORF">TRFO_27435</name>
</gene>
<evidence type="ECO:0000256" key="4">
    <source>
        <dbReference type="RuleBase" id="RU367086"/>
    </source>
</evidence>
<dbReference type="GO" id="GO:0005730">
    <property type="term" value="C:nucleolus"/>
    <property type="evidence" value="ECO:0007669"/>
    <property type="project" value="UniProtKB-SubCell"/>
</dbReference>
<dbReference type="PANTHER" id="PTHR12728:SF0">
    <property type="entry name" value="RIBOSOME PRODUCTION FACTOR 2 HOMOLOG"/>
    <property type="match status" value="1"/>
</dbReference>
<dbReference type="SMART" id="SM00879">
    <property type="entry name" value="Brix"/>
    <property type="match status" value="1"/>
</dbReference>
<reference evidence="6" key="1">
    <citation type="submission" date="2016-10" db="EMBL/GenBank/DDBJ databases">
        <authorList>
            <person name="Benchimol M."/>
            <person name="Almeida L.G."/>
            <person name="Vasconcelos A.T."/>
            <person name="Perreira-Neves A."/>
            <person name="Rosa I.A."/>
            <person name="Tasca T."/>
            <person name="Bogo M.R."/>
            <person name="de Souza W."/>
        </authorList>
    </citation>
    <scope>NUCLEOTIDE SEQUENCE [LARGE SCALE GENOMIC DNA]</scope>
    <source>
        <strain evidence="6">K</strain>
    </source>
</reference>
<dbReference type="PANTHER" id="PTHR12728">
    <property type="entry name" value="BRIX DOMAIN CONTAINING PROTEIN"/>
    <property type="match status" value="1"/>
</dbReference>
<organism evidence="6 7">
    <name type="scientific">Tritrichomonas foetus</name>
    <dbReference type="NCBI Taxonomy" id="1144522"/>
    <lineage>
        <taxon>Eukaryota</taxon>
        <taxon>Metamonada</taxon>
        <taxon>Parabasalia</taxon>
        <taxon>Tritrichomonadida</taxon>
        <taxon>Tritrichomonadidae</taxon>
        <taxon>Tritrichomonas</taxon>
    </lineage>
</organism>
<accession>A0A1J4K2C0</accession>
<sequence length="290" mass="33401">MKAATTHKGKKILEDRAPKIQENRKQSLFIKGRKVSQELNYFWDELAKFRYGEIQKYSKNNDFLPFESVAEVEKACKKFNCSLFTFYSHNKKRPMNVVFGRCFDFVVMEMYEFGVQNFVRATEGGLPHPEIEPGAVPALIFQGDQWETEFSHVRSVFMDFFVGEFKGNISPEQIQHALVFTIVEGEITYIACRHYQVQQGATESKLMQVSPSFDLVPRRKMLPDEAVMQKALEKPAQDKKKKNITKNELGQVMGRVFTPKQKVNEIVPKGFRGLPKAKFERPAEPADDAL</sequence>
<dbReference type="InterPro" id="IPR039770">
    <property type="entry name" value="Rpf2"/>
</dbReference>
<evidence type="ECO:0000259" key="5">
    <source>
        <dbReference type="PROSITE" id="PS50833"/>
    </source>
</evidence>
<dbReference type="Proteomes" id="UP000179807">
    <property type="component" value="Unassembled WGS sequence"/>
</dbReference>
<dbReference type="VEuPathDB" id="TrichDB:TRFO_27435"/>
<proteinExistence type="inferred from homology"/>
<comment type="caution">
    <text evidence="6">The sequence shown here is derived from an EMBL/GenBank/DDBJ whole genome shotgun (WGS) entry which is preliminary data.</text>
</comment>
<dbReference type="GO" id="GO:0000463">
    <property type="term" value="P:maturation of LSU-rRNA from tricistronic rRNA transcript (SSU-rRNA, 5.8S rRNA, LSU-rRNA)"/>
    <property type="evidence" value="ECO:0007669"/>
    <property type="project" value="TreeGrafter"/>
</dbReference>
<dbReference type="Pfam" id="PF04427">
    <property type="entry name" value="Brix"/>
    <property type="match status" value="1"/>
</dbReference>
<feature type="domain" description="Brix" evidence="5">
    <location>
        <begin position="25"/>
        <end position="226"/>
    </location>
</feature>
<evidence type="ECO:0000313" key="6">
    <source>
        <dbReference type="EMBL" id="OHT04936.1"/>
    </source>
</evidence>
<dbReference type="RefSeq" id="XP_068358072.1">
    <property type="nucleotide sequence ID" value="XM_068505545.1"/>
</dbReference>
<evidence type="ECO:0000256" key="1">
    <source>
        <dbReference type="ARBA" id="ARBA00004604"/>
    </source>
</evidence>
<name>A0A1J4K2C0_9EUKA</name>
<comment type="similarity">
    <text evidence="2 4">Belongs to the RPF2 family.</text>
</comment>
<dbReference type="InterPro" id="IPR007109">
    <property type="entry name" value="Brix"/>
</dbReference>
<dbReference type="GO" id="GO:0000027">
    <property type="term" value="P:ribosomal large subunit assembly"/>
    <property type="evidence" value="ECO:0007669"/>
    <property type="project" value="InterPro"/>
</dbReference>
<keyword evidence="3 4" id="KW-0539">Nucleus</keyword>
<dbReference type="AlphaFoldDB" id="A0A1J4K2C0"/>
<comment type="subcellular location">
    <subcellularLocation>
        <location evidence="1 4">Nucleus</location>
        <location evidence="1 4">Nucleolus</location>
    </subcellularLocation>
</comment>
<evidence type="ECO:0000313" key="7">
    <source>
        <dbReference type="Proteomes" id="UP000179807"/>
    </source>
</evidence>
<dbReference type="EMBL" id="MLAK01000775">
    <property type="protein sequence ID" value="OHT04936.1"/>
    <property type="molecule type" value="Genomic_DNA"/>
</dbReference>
<dbReference type="GeneID" id="94840249"/>
<keyword evidence="7" id="KW-1185">Reference proteome</keyword>
<evidence type="ECO:0000256" key="3">
    <source>
        <dbReference type="ARBA" id="ARBA00023242"/>
    </source>
</evidence>
<dbReference type="GO" id="GO:0019843">
    <property type="term" value="F:rRNA binding"/>
    <property type="evidence" value="ECO:0007669"/>
    <property type="project" value="UniProtKB-UniRule"/>
</dbReference>
<evidence type="ECO:0000256" key="2">
    <source>
        <dbReference type="ARBA" id="ARBA00010782"/>
    </source>
</evidence>
<protein>
    <recommendedName>
        <fullName evidence="4">Ribosome production factor 2 homolog</fullName>
    </recommendedName>
    <alternativeName>
        <fullName evidence="4">Ribosome biogenesis protein RPF2 homolog</fullName>
    </alternativeName>
</protein>